<feature type="compositionally biased region" description="Polar residues" evidence="1">
    <location>
        <begin position="267"/>
        <end position="284"/>
    </location>
</feature>
<accession>A0A5A7RB92</accession>
<sequence length="284" mass="31759">MLEKFSSSRRERRTGSRADRMASLSGIIRRNHVTRWLCSSGNESSRAFRPVMISMRMTPKAYTSTFVKGKMIYLHIPVQDNRTSRLTASRLSNSLPEPTEPARNPQPFPSYLPRAKYSTASSPCVLNPPRNIQSYHHSLVPVEWRHLHILPLEQMLPQTPLRHALVHQKPLTPVIAKPVQGDQMPVPHLCEDLNLGFELMQALVAKHGGLHSLDCNQRAVMKLPTVHYSEPTFPEHGPLVEVKTAHTTESMMTKTTIGTTITHGETFESNPRLSPSVSGSNPGG</sequence>
<gene>
    <name evidence="2" type="ORF">STAS_32164</name>
</gene>
<dbReference type="EMBL" id="BKCP01011292">
    <property type="protein sequence ID" value="GER54560.1"/>
    <property type="molecule type" value="Genomic_DNA"/>
</dbReference>
<reference evidence="3" key="1">
    <citation type="journal article" date="2019" name="Curr. Biol.">
        <title>Genome Sequence of Striga asiatica Provides Insight into the Evolution of Plant Parasitism.</title>
        <authorList>
            <person name="Yoshida S."/>
            <person name="Kim S."/>
            <person name="Wafula E.K."/>
            <person name="Tanskanen J."/>
            <person name="Kim Y.M."/>
            <person name="Honaas L."/>
            <person name="Yang Z."/>
            <person name="Spallek T."/>
            <person name="Conn C.E."/>
            <person name="Ichihashi Y."/>
            <person name="Cheong K."/>
            <person name="Cui S."/>
            <person name="Der J.P."/>
            <person name="Gundlach H."/>
            <person name="Jiao Y."/>
            <person name="Hori C."/>
            <person name="Ishida J.K."/>
            <person name="Kasahara H."/>
            <person name="Kiba T."/>
            <person name="Kim M.S."/>
            <person name="Koo N."/>
            <person name="Laohavisit A."/>
            <person name="Lee Y.H."/>
            <person name="Lumba S."/>
            <person name="McCourt P."/>
            <person name="Mortimer J.C."/>
            <person name="Mutuku J.M."/>
            <person name="Nomura T."/>
            <person name="Sasaki-Sekimoto Y."/>
            <person name="Seto Y."/>
            <person name="Wang Y."/>
            <person name="Wakatake T."/>
            <person name="Sakakibara H."/>
            <person name="Demura T."/>
            <person name="Yamaguchi S."/>
            <person name="Yoneyama K."/>
            <person name="Manabe R.I."/>
            <person name="Nelson D.C."/>
            <person name="Schulman A.H."/>
            <person name="Timko M.P."/>
            <person name="dePamphilis C.W."/>
            <person name="Choi D."/>
            <person name="Shirasu K."/>
        </authorList>
    </citation>
    <scope>NUCLEOTIDE SEQUENCE [LARGE SCALE GENOMIC DNA]</scope>
    <source>
        <strain evidence="3">cv. UVA1</strain>
    </source>
</reference>
<evidence type="ECO:0000313" key="2">
    <source>
        <dbReference type="EMBL" id="GER54560.1"/>
    </source>
</evidence>
<dbReference type="Proteomes" id="UP000325081">
    <property type="component" value="Unassembled WGS sequence"/>
</dbReference>
<feature type="region of interest" description="Disordered" evidence="1">
    <location>
        <begin position="262"/>
        <end position="284"/>
    </location>
</feature>
<evidence type="ECO:0000256" key="1">
    <source>
        <dbReference type="SAM" id="MobiDB-lite"/>
    </source>
</evidence>
<comment type="caution">
    <text evidence="2">The sequence shown here is derived from an EMBL/GenBank/DDBJ whole genome shotgun (WGS) entry which is preliminary data.</text>
</comment>
<dbReference type="AlphaFoldDB" id="A0A5A7RB92"/>
<dbReference type="GO" id="GO:0016301">
    <property type="term" value="F:kinase activity"/>
    <property type="evidence" value="ECO:0007669"/>
    <property type="project" value="UniProtKB-KW"/>
</dbReference>
<feature type="region of interest" description="Disordered" evidence="1">
    <location>
        <begin position="92"/>
        <end position="111"/>
    </location>
</feature>
<evidence type="ECO:0000313" key="3">
    <source>
        <dbReference type="Proteomes" id="UP000325081"/>
    </source>
</evidence>
<organism evidence="2 3">
    <name type="scientific">Striga asiatica</name>
    <name type="common">Asiatic witchweed</name>
    <name type="synonym">Buchnera asiatica</name>
    <dbReference type="NCBI Taxonomy" id="4170"/>
    <lineage>
        <taxon>Eukaryota</taxon>
        <taxon>Viridiplantae</taxon>
        <taxon>Streptophyta</taxon>
        <taxon>Embryophyta</taxon>
        <taxon>Tracheophyta</taxon>
        <taxon>Spermatophyta</taxon>
        <taxon>Magnoliopsida</taxon>
        <taxon>eudicotyledons</taxon>
        <taxon>Gunneridae</taxon>
        <taxon>Pentapetalae</taxon>
        <taxon>asterids</taxon>
        <taxon>lamiids</taxon>
        <taxon>Lamiales</taxon>
        <taxon>Orobanchaceae</taxon>
        <taxon>Buchnereae</taxon>
        <taxon>Striga</taxon>
    </lineage>
</organism>
<proteinExistence type="predicted"/>
<keyword evidence="2" id="KW-0808">Transferase</keyword>
<protein>
    <submittedName>
        <fullName evidence="2">Cyclin-dependent kinase D1</fullName>
    </submittedName>
</protein>
<name>A0A5A7RB92_STRAF</name>
<keyword evidence="3" id="KW-1185">Reference proteome</keyword>
<keyword evidence="2" id="KW-0418">Kinase</keyword>